<feature type="domain" description="Tyr recombinase" evidence="2">
    <location>
        <begin position="5"/>
        <end position="63"/>
    </location>
</feature>
<dbReference type="InterPro" id="IPR013762">
    <property type="entry name" value="Integrase-like_cat_sf"/>
</dbReference>
<evidence type="ECO:0000313" key="4">
    <source>
        <dbReference type="Proteomes" id="UP000460650"/>
    </source>
</evidence>
<keyword evidence="1" id="KW-0233">DNA recombination</keyword>
<dbReference type="Pfam" id="PF00589">
    <property type="entry name" value="Phage_integrase"/>
    <property type="match status" value="1"/>
</dbReference>
<evidence type="ECO:0000256" key="1">
    <source>
        <dbReference type="ARBA" id="ARBA00023172"/>
    </source>
</evidence>
<evidence type="ECO:0000313" key="3">
    <source>
        <dbReference type="EMBL" id="KAB2656594.1"/>
    </source>
</evidence>
<protein>
    <submittedName>
        <fullName evidence="3">Tyrosine-type recombinase/integrase</fullName>
    </submittedName>
</protein>
<gene>
    <name evidence="3" type="ORF">F9K94_16475</name>
</gene>
<comment type="caution">
    <text evidence="3">The sequence shown here is derived from an EMBL/GenBank/DDBJ whole genome shotgun (WGS) entry which is preliminary data.</text>
</comment>
<dbReference type="GO" id="GO:0015074">
    <property type="term" value="P:DNA integration"/>
    <property type="evidence" value="ECO:0007669"/>
    <property type="project" value="InterPro"/>
</dbReference>
<reference evidence="3 4" key="1">
    <citation type="submission" date="2019-09" db="EMBL/GenBank/DDBJ databases">
        <title>Taxonomic organization of the family Brucellaceae based on a phylogenomic approach.</title>
        <authorList>
            <person name="Leclercq S."/>
            <person name="Cloeckaert A."/>
            <person name="Zygmunt M.S."/>
        </authorList>
    </citation>
    <scope>NUCLEOTIDE SEQUENCE [LARGE SCALE GENOMIC DNA]</scope>
    <source>
        <strain evidence="3 4">TA93</strain>
    </source>
</reference>
<organism evidence="3 4">
    <name type="scientific">Brucella tritici</name>
    <dbReference type="NCBI Taxonomy" id="94626"/>
    <lineage>
        <taxon>Bacteria</taxon>
        <taxon>Pseudomonadati</taxon>
        <taxon>Pseudomonadota</taxon>
        <taxon>Alphaproteobacteria</taxon>
        <taxon>Hyphomicrobiales</taxon>
        <taxon>Brucellaceae</taxon>
        <taxon>Brucella/Ochrobactrum group</taxon>
        <taxon>Brucella</taxon>
    </lineage>
</organism>
<evidence type="ECO:0000259" key="2">
    <source>
        <dbReference type="Pfam" id="PF00589"/>
    </source>
</evidence>
<dbReference type="InterPro" id="IPR002104">
    <property type="entry name" value="Integrase_catalytic"/>
</dbReference>
<dbReference type="AlphaFoldDB" id="A0A7V8B1Z9"/>
<dbReference type="GO" id="GO:0003677">
    <property type="term" value="F:DNA binding"/>
    <property type="evidence" value="ECO:0007669"/>
    <property type="project" value="InterPro"/>
</dbReference>
<sequence>MPGNFSDWFGDACKKAKVPGRAHGLRKAAASRLAEFGCTEREIMAITGHTTSKEVDRYAKSARQKVLAKSAMEKMLLNTQNDEEKRTHLQLVVG</sequence>
<dbReference type="SUPFAM" id="SSF56349">
    <property type="entry name" value="DNA breaking-rejoining enzymes"/>
    <property type="match status" value="1"/>
</dbReference>
<proteinExistence type="predicted"/>
<dbReference type="RefSeq" id="WP_151647701.1">
    <property type="nucleotide sequence ID" value="NZ_WBVY01000004.1"/>
</dbReference>
<accession>A0A7V8B1Z9</accession>
<dbReference type="EMBL" id="WBVY01000004">
    <property type="protein sequence ID" value="KAB2656594.1"/>
    <property type="molecule type" value="Genomic_DNA"/>
</dbReference>
<name>A0A7V8B1Z9_9HYPH</name>
<dbReference type="InterPro" id="IPR011010">
    <property type="entry name" value="DNA_brk_join_enz"/>
</dbReference>
<dbReference type="Proteomes" id="UP000460650">
    <property type="component" value="Unassembled WGS sequence"/>
</dbReference>
<dbReference type="Gene3D" id="1.10.443.10">
    <property type="entry name" value="Intergrase catalytic core"/>
    <property type="match status" value="1"/>
</dbReference>
<dbReference type="GO" id="GO:0006310">
    <property type="term" value="P:DNA recombination"/>
    <property type="evidence" value="ECO:0007669"/>
    <property type="project" value="UniProtKB-KW"/>
</dbReference>